<evidence type="ECO:0000256" key="1">
    <source>
        <dbReference type="SAM" id="MobiDB-lite"/>
    </source>
</evidence>
<dbReference type="Proteomes" id="UP000053815">
    <property type="component" value="Unassembled WGS sequence"/>
</dbReference>
<sequence length="551" mass="63443">MSRELQSLDQKAPTKGTKMEATPRSSNKRPKIFLADARWCVDNVQTLTAKSFAQQFQYTSSQICHARFREIVDNHIPEDSKKRILTEFDNWRDRMDSTIFWKEQAELGALVKADAVTSKAANSLLVNNASSIAATAEDFNFNNPLLPVFPLPQHATVSSHAQDHTATTATANALHLSTDYSSNVSNRFSRSPSNEVLEQTIWEEWLSLYETMGKESLFAYSPILYNVIRIGYGLNPPAGVPLSIYYQTIQQYSDMTTNIYQYRHMIIDGNEKYIDMFIDANNMNEMKQSLELMKHHISDAFLYEICKAIYSIYNPTTVDIKHSEAVFNHFVLAPTLKAICKTLYCEHQTTWYPGEEKLDALLTQLKKLDPTVDRRHGYNADSIKEFKSGGVGIRNHYKGMFALLSMLKAVADKYEHVTIETMLKQKVFFLQAYNESLYLWSMKAVEKNLYCLCREKKVAIPHDFLDRQETVLEFICFVNEMKVILDDSLHNLQILEQEHKANSKKRRYIERDSYQTLEEYIRPTVIKVSLLKGYRGMADNEPTSGLDMSFL</sequence>
<keyword evidence="3" id="KW-1185">Reference proteome</keyword>
<reference evidence="2" key="1">
    <citation type="submission" date="2014-09" db="EMBL/GenBank/DDBJ databases">
        <title>Draft genome sequence of an oleaginous Mucoromycotina fungus Mucor ambiguus NBRC6742.</title>
        <authorList>
            <person name="Takeda I."/>
            <person name="Yamane N."/>
            <person name="Morita T."/>
            <person name="Tamano K."/>
            <person name="Machida M."/>
            <person name="Baker S."/>
            <person name="Koike H."/>
        </authorList>
    </citation>
    <scope>NUCLEOTIDE SEQUENCE</scope>
    <source>
        <strain evidence="2">NBRC 6742</strain>
    </source>
</reference>
<gene>
    <name evidence="2" type="ORF">MAM1_0013d01354</name>
</gene>
<dbReference type="AlphaFoldDB" id="A0A0C9MFN2"/>
<organism evidence="2">
    <name type="scientific">Mucor ambiguus</name>
    <dbReference type="NCBI Taxonomy" id="91626"/>
    <lineage>
        <taxon>Eukaryota</taxon>
        <taxon>Fungi</taxon>
        <taxon>Fungi incertae sedis</taxon>
        <taxon>Mucoromycota</taxon>
        <taxon>Mucoromycotina</taxon>
        <taxon>Mucoromycetes</taxon>
        <taxon>Mucorales</taxon>
        <taxon>Mucorineae</taxon>
        <taxon>Mucoraceae</taxon>
        <taxon>Mucor</taxon>
    </lineage>
</organism>
<protein>
    <submittedName>
        <fullName evidence="2">Uncharacterized protein</fullName>
    </submittedName>
</protein>
<accession>A0A0C9MFN2</accession>
<dbReference type="OrthoDB" id="2288739at2759"/>
<evidence type="ECO:0000313" key="3">
    <source>
        <dbReference type="Proteomes" id="UP000053815"/>
    </source>
</evidence>
<evidence type="ECO:0000313" key="2">
    <source>
        <dbReference type="EMBL" id="GAN01917.1"/>
    </source>
</evidence>
<name>A0A0C9MFN2_9FUNG</name>
<proteinExistence type="predicted"/>
<feature type="region of interest" description="Disordered" evidence="1">
    <location>
        <begin position="1"/>
        <end position="27"/>
    </location>
</feature>
<dbReference type="EMBL" id="DF836302">
    <property type="protein sequence ID" value="GAN01917.1"/>
    <property type="molecule type" value="Genomic_DNA"/>
</dbReference>